<name>A0ABP8VAE6_9GAMM</name>
<accession>A0ABP8VAE6</accession>
<reference evidence="2" key="1">
    <citation type="journal article" date="2019" name="Int. J. Syst. Evol. Microbiol.">
        <title>The Global Catalogue of Microorganisms (GCM) 10K type strain sequencing project: providing services to taxonomists for standard genome sequencing and annotation.</title>
        <authorList>
            <consortium name="The Broad Institute Genomics Platform"/>
            <consortium name="The Broad Institute Genome Sequencing Center for Infectious Disease"/>
            <person name="Wu L."/>
            <person name="Ma J."/>
        </authorList>
    </citation>
    <scope>NUCLEOTIDE SEQUENCE [LARGE SCALE GENOMIC DNA]</scope>
    <source>
        <strain evidence="2">JCM 17805</strain>
    </source>
</reference>
<keyword evidence="2" id="KW-1185">Reference proteome</keyword>
<evidence type="ECO:0000313" key="2">
    <source>
        <dbReference type="Proteomes" id="UP001500604"/>
    </source>
</evidence>
<gene>
    <name evidence="1" type="ORF">GCM10023116_42160</name>
</gene>
<evidence type="ECO:0000313" key="1">
    <source>
        <dbReference type="EMBL" id="GAA4651932.1"/>
    </source>
</evidence>
<comment type="caution">
    <text evidence="1">The sequence shown here is derived from an EMBL/GenBank/DDBJ whole genome shotgun (WGS) entry which is preliminary data.</text>
</comment>
<organism evidence="1 2">
    <name type="scientific">Kistimonas scapharcae</name>
    <dbReference type="NCBI Taxonomy" id="1036133"/>
    <lineage>
        <taxon>Bacteria</taxon>
        <taxon>Pseudomonadati</taxon>
        <taxon>Pseudomonadota</taxon>
        <taxon>Gammaproteobacteria</taxon>
        <taxon>Oceanospirillales</taxon>
        <taxon>Endozoicomonadaceae</taxon>
        <taxon>Kistimonas</taxon>
    </lineage>
</organism>
<dbReference type="EMBL" id="BAABFL010000466">
    <property type="protein sequence ID" value="GAA4651932.1"/>
    <property type="molecule type" value="Genomic_DNA"/>
</dbReference>
<protein>
    <submittedName>
        <fullName evidence="1">Uncharacterized protein</fullName>
    </submittedName>
</protein>
<proteinExistence type="predicted"/>
<sequence>MPIIKILAISEGEQDISAQTVVKYRRPERMVASPGVRDLKRETDHRAIVLAQAAVFQYDCHAIIEPLQHGVLLNQDRHK</sequence>
<dbReference type="Proteomes" id="UP001500604">
    <property type="component" value="Unassembled WGS sequence"/>
</dbReference>